<keyword evidence="1" id="KW-1133">Transmembrane helix</keyword>
<dbReference type="SUPFAM" id="SSF158682">
    <property type="entry name" value="TerB-like"/>
    <property type="match status" value="1"/>
</dbReference>
<dbReference type="Proteomes" id="UP000185678">
    <property type="component" value="Unassembled WGS sequence"/>
</dbReference>
<reference evidence="3 4" key="1">
    <citation type="submission" date="2017-01" db="EMBL/GenBank/DDBJ databases">
        <authorList>
            <person name="Mah S.A."/>
            <person name="Swanson W.J."/>
            <person name="Moy G.W."/>
            <person name="Vacquier V.D."/>
        </authorList>
    </citation>
    <scope>NUCLEOTIDE SEQUENCE [LARGE SCALE GENOMIC DNA]</scope>
    <source>
        <strain evidence="3 4">DSM 11589</strain>
    </source>
</reference>
<accession>A0A1N7PBK4</accession>
<keyword evidence="1" id="KW-0812">Transmembrane</keyword>
<dbReference type="PRINTS" id="PR00625">
    <property type="entry name" value="JDOMAIN"/>
</dbReference>
<name>A0A1N7PBK4_9PROT</name>
<dbReference type="STRING" id="80876.SAMN05421779_106208"/>
<evidence type="ECO:0000313" key="4">
    <source>
        <dbReference type="Proteomes" id="UP000185678"/>
    </source>
</evidence>
<dbReference type="EMBL" id="FTOA01000006">
    <property type="protein sequence ID" value="SIT07974.1"/>
    <property type="molecule type" value="Genomic_DNA"/>
</dbReference>
<feature type="domain" description="J" evidence="2">
    <location>
        <begin position="214"/>
        <end position="281"/>
    </location>
</feature>
<dbReference type="Pfam" id="PF05099">
    <property type="entry name" value="TerB"/>
    <property type="match status" value="1"/>
</dbReference>
<protein>
    <submittedName>
        <fullName evidence="3">DnaJ like chaperone protein</fullName>
    </submittedName>
</protein>
<gene>
    <name evidence="3" type="ORF">SAMN05421779_106208</name>
</gene>
<dbReference type="PROSITE" id="PS50076">
    <property type="entry name" value="DNAJ_2"/>
    <property type="match status" value="1"/>
</dbReference>
<dbReference type="GO" id="GO:0005737">
    <property type="term" value="C:cytoplasm"/>
    <property type="evidence" value="ECO:0007669"/>
    <property type="project" value="TreeGrafter"/>
</dbReference>
<dbReference type="InterPro" id="IPR036869">
    <property type="entry name" value="J_dom_sf"/>
</dbReference>
<dbReference type="GO" id="GO:0051082">
    <property type="term" value="F:unfolded protein binding"/>
    <property type="evidence" value="ECO:0007669"/>
    <property type="project" value="TreeGrafter"/>
</dbReference>
<keyword evidence="1" id="KW-0472">Membrane</keyword>
<evidence type="ECO:0000256" key="1">
    <source>
        <dbReference type="SAM" id="Phobius"/>
    </source>
</evidence>
<dbReference type="InterPro" id="IPR001623">
    <property type="entry name" value="DnaJ_domain"/>
</dbReference>
<dbReference type="GO" id="GO:0042026">
    <property type="term" value="P:protein refolding"/>
    <property type="evidence" value="ECO:0007669"/>
    <property type="project" value="TreeGrafter"/>
</dbReference>
<proteinExistence type="predicted"/>
<dbReference type="AlphaFoldDB" id="A0A1N7PBK4"/>
<evidence type="ECO:0000259" key="2">
    <source>
        <dbReference type="PROSITE" id="PS50076"/>
    </source>
</evidence>
<dbReference type="Pfam" id="PF00226">
    <property type="entry name" value="DnaJ"/>
    <property type="match status" value="1"/>
</dbReference>
<dbReference type="PANTHER" id="PTHR43096:SF58">
    <property type="entry name" value="CHAPERONE DNAJ-DOMAIN SUPERFAMILY PROTEIN"/>
    <property type="match status" value="1"/>
</dbReference>
<organism evidence="3 4">
    <name type="scientific">Insolitispirillum peregrinum</name>
    <dbReference type="NCBI Taxonomy" id="80876"/>
    <lineage>
        <taxon>Bacteria</taxon>
        <taxon>Pseudomonadati</taxon>
        <taxon>Pseudomonadota</taxon>
        <taxon>Alphaproteobacteria</taxon>
        <taxon>Rhodospirillales</taxon>
        <taxon>Novispirillaceae</taxon>
        <taxon>Insolitispirillum</taxon>
    </lineage>
</organism>
<dbReference type="SMART" id="SM00271">
    <property type="entry name" value="DnaJ"/>
    <property type="match status" value="1"/>
</dbReference>
<sequence>MSIWGKIIGGTAGFVIGGGPLGALIGAAAGHFIDRKVEQVRQSEAQDHTFDPSAPPGFKEAIHHARQQAREQMRAAAFATTVVALCAKMAKADGQVSRAEIDAFKRTFNVPPDQMEAVGRLFDEARKTADDFELYARQAASLFSDTPQVLEDLLMALLLIAQADGVIHPAEQALLQRVAEIFAVSPQAWERVRAGAASGGSGGGRASASSGISDPYAVLGVAPTATDSDIKAAYRKLLRENHPDTVIAQGLPEEFVEIATRKMAAINAAWDDIARMRGLKK</sequence>
<evidence type="ECO:0000313" key="3">
    <source>
        <dbReference type="EMBL" id="SIT07974.1"/>
    </source>
</evidence>
<dbReference type="Gene3D" id="1.10.3680.10">
    <property type="entry name" value="TerB-like"/>
    <property type="match status" value="1"/>
</dbReference>
<dbReference type="CDD" id="cd07316">
    <property type="entry name" value="terB_like_DjlA"/>
    <property type="match status" value="1"/>
</dbReference>
<dbReference type="SUPFAM" id="SSF46565">
    <property type="entry name" value="Chaperone J-domain"/>
    <property type="match status" value="1"/>
</dbReference>
<dbReference type="InterPro" id="IPR029024">
    <property type="entry name" value="TerB-like"/>
</dbReference>
<dbReference type="InterPro" id="IPR007791">
    <property type="entry name" value="DjlA_N"/>
</dbReference>
<dbReference type="OrthoDB" id="9782583at2"/>
<dbReference type="PANTHER" id="PTHR43096">
    <property type="entry name" value="DNAJ HOMOLOG 1, MITOCHONDRIAL-RELATED"/>
    <property type="match status" value="1"/>
</dbReference>
<dbReference type="RefSeq" id="WP_076401512.1">
    <property type="nucleotide sequence ID" value="NZ_FTOA01000006.1"/>
</dbReference>
<dbReference type="Gene3D" id="1.10.287.110">
    <property type="entry name" value="DnaJ domain"/>
    <property type="match status" value="1"/>
</dbReference>
<dbReference type="CDD" id="cd06257">
    <property type="entry name" value="DnaJ"/>
    <property type="match status" value="1"/>
</dbReference>
<keyword evidence="4" id="KW-1185">Reference proteome</keyword>
<feature type="transmembrane region" description="Helical" evidence="1">
    <location>
        <begin position="12"/>
        <end position="33"/>
    </location>
</feature>